<dbReference type="AlphaFoldDB" id="A0A1W6ALG9"/>
<dbReference type="GO" id="GO:0004555">
    <property type="term" value="F:alpha,alpha-trehalase activity"/>
    <property type="evidence" value="ECO:0007669"/>
    <property type="project" value="UniProtKB-EC"/>
</dbReference>
<evidence type="ECO:0000256" key="2">
    <source>
        <dbReference type="ARBA" id="ARBA00012757"/>
    </source>
</evidence>
<organism evidence="7">
    <name type="scientific">Aphelenchoides besseyi</name>
    <dbReference type="NCBI Taxonomy" id="269767"/>
    <lineage>
        <taxon>Eukaryota</taxon>
        <taxon>Metazoa</taxon>
        <taxon>Ecdysozoa</taxon>
        <taxon>Nematoda</taxon>
        <taxon>Chromadorea</taxon>
        <taxon>Rhabditida</taxon>
        <taxon>Tylenchina</taxon>
        <taxon>Tylenchomorpha</taxon>
        <taxon>Aphelenchoidea</taxon>
        <taxon>Aphelenchoididae</taxon>
        <taxon>Aphelenchoides</taxon>
    </lineage>
</organism>
<evidence type="ECO:0000256" key="1">
    <source>
        <dbReference type="ARBA" id="ARBA00005615"/>
    </source>
</evidence>
<comment type="catalytic activity">
    <reaction evidence="6">
        <text>alpha,alpha-trehalose + H2O = alpha-D-glucose + beta-D-glucose</text>
        <dbReference type="Rhea" id="RHEA:32675"/>
        <dbReference type="ChEBI" id="CHEBI:15377"/>
        <dbReference type="ChEBI" id="CHEBI:15903"/>
        <dbReference type="ChEBI" id="CHEBI:16551"/>
        <dbReference type="ChEBI" id="CHEBI:17925"/>
        <dbReference type="EC" id="3.2.1.28"/>
    </reaction>
</comment>
<dbReference type="PANTHER" id="PTHR23403">
    <property type="entry name" value="TREHALASE"/>
    <property type="match status" value="1"/>
</dbReference>
<evidence type="ECO:0000313" key="7">
    <source>
        <dbReference type="EMBL" id="ARJ31993.1"/>
    </source>
</evidence>
<dbReference type="PANTHER" id="PTHR23403:SF24">
    <property type="entry name" value="TREHALASE"/>
    <property type="match status" value="1"/>
</dbReference>
<protein>
    <recommendedName>
        <fullName evidence="3 6">Trehalase</fullName>
        <ecNumber evidence="2 6">3.2.1.28</ecNumber>
    </recommendedName>
    <alternativeName>
        <fullName evidence="6">Alpha-trehalose glucohydrolase</fullName>
    </alternativeName>
</protein>
<evidence type="ECO:0000256" key="5">
    <source>
        <dbReference type="ARBA" id="ARBA00023295"/>
    </source>
</evidence>
<reference evidence="7" key="1">
    <citation type="submission" date="2017-02" db="EMBL/GenBank/DDBJ databases">
        <title>Trehalose metabolism genes of Aphelenchoides besseyi (Nematoda: Aphelenchoididae) in hypertonic osmotic pressure survival.</title>
        <authorList>
            <person name="Wang F."/>
            <person name="Li D."/>
            <person name="Chen Q."/>
        </authorList>
    </citation>
    <scope>NUCLEOTIDE SEQUENCE</scope>
</reference>
<name>A0A1W6ALG9_9BILA</name>
<dbReference type="OrthoDB" id="3542292at2759"/>
<proteinExistence type="evidence at transcript level"/>
<accession>A0A1W6ALG9</accession>
<comment type="similarity">
    <text evidence="1 6">Belongs to the glycosyl hydrolase 37 family.</text>
</comment>
<evidence type="ECO:0000256" key="6">
    <source>
        <dbReference type="RuleBase" id="RU361180"/>
    </source>
</evidence>
<dbReference type="EMBL" id="KY661390">
    <property type="protein sequence ID" value="ARJ31993.1"/>
    <property type="molecule type" value="mRNA"/>
</dbReference>
<sequence>MRDTIYCSGSLLDAVQKAKLFVDCKHFVDMPLKFDAETVITNWNIVWAASSQEGAISREVLQAFVDEHFDQPGNELEECFPEDWNQDHSFDTITDPSYRKWAAELHKLWPSLSRKVRDEVHASPERFSLLPLPKPFIVPGGRFRELYYWDSFFSIQGLIKSGMMSTVRGMIENMCYLIRVYGHIYNGNRVYYKNRSQPPLLTWCVKSYLDATNDLEFLRECMPSLEAEMAYFMKNKRIQQEGWKSYLFRFYVVADGPRPESYREDIETAEHLSENDQKLRLWGDICAAAESGRDFSCRWFSTEGDHAGKISSMRTSEIAPVELNAVIARNLRLFSEFYGLLGDSQQAERYRLEYEIMREAIHQVFWNEDKGIWLDFDLIKNKHIDAFHDTHLFPLFAEIAHDGFSAKRVVEYLELSGALSQPGGLPTSMILNTSQQWDAPNGWSPTNWIAIKGLIAYGQTAVAKEIAYKWINRNFAIYRSSGGKMFEKYNVMSDCLRALGGSGEYECQEGFGWTNAVILDLLHTFGSELVFQETTESKCECCRRPATEEVYVPPVAPMPLNIPEIVVEQIAANICTEVPVPQPAVQDAGVLLVPAV</sequence>
<dbReference type="Gene3D" id="1.50.10.10">
    <property type="match status" value="1"/>
</dbReference>
<dbReference type="InterPro" id="IPR008928">
    <property type="entry name" value="6-hairpin_glycosidase_sf"/>
</dbReference>
<keyword evidence="4 6" id="KW-0378">Hydrolase</keyword>
<dbReference type="SUPFAM" id="SSF48208">
    <property type="entry name" value="Six-hairpin glycosidases"/>
    <property type="match status" value="1"/>
</dbReference>
<dbReference type="InterPro" id="IPR001661">
    <property type="entry name" value="Glyco_hydro_37"/>
</dbReference>
<dbReference type="InterPro" id="IPR012341">
    <property type="entry name" value="6hp_glycosidase-like_sf"/>
</dbReference>
<evidence type="ECO:0000256" key="3">
    <source>
        <dbReference type="ARBA" id="ARBA00019905"/>
    </source>
</evidence>
<dbReference type="EC" id="3.2.1.28" evidence="2 6"/>
<dbReference type="PRINTS" id="PR00744">
    <property type="entry name" value="GLHYDRLASE37"/>
</dbReference>
<dbReference type="PROSITE" id="PS00928">
    <property type="entry name" value="TREHALASE_2"/>
    <property type="match status" value="1"/>
</dbReference>
<dbReference type="InterPro" id="IPR018232">
    <property type="entry name" value="Glyco_hydro_37_CS"/>
</dbReference>
<keyword evidence="5 6" id="KW-0326">Glycosidase</keyword>
<dbReference type="GO" id="GO:0005993">
    <property type="term" value="P:trehalose catabolic process"/>
    <property type="evidence" value="ECO:0007669"/>
    <property type="project" value="TreeGrafter"/>
</dbReference>
<dbReference type="Pfam" id="PF01204">
    <property type="entry name" value="Trehalase"/>
    <property type="match status" value="1"/>
</dbReference>
<evidence type="ECO:0000256" key="4">
    <source>
        <dbReference type="ARBA" id="ARBA00022801"/>
    </source>
</evidence>